<organism evidence="1 2">
    <name type="scientific">Ancylostoma ceylanicum</name>
    <dbReference type="NCBI Taxonomy" id="53326"/>
    <lineage>
        <taxon>Eukaryota</taxon>
        <taxon>Metazoa</taxon>
        <taxon>Ecdysozoa</taxon>
        <taxon>Nematoda</taxon>
        <taxon>Chromadorea</taxon>
        <taxon>Rhabditida</taxon>
        <taxon>Rhabditina</taxon>
        <taxon>Rhabditomorpha</taxon>
        <taxon>Strongyloidea</taxon>
        <taxon>Ancylostomatidae</taxon>
        <taxon>Ancylostomatinae</taxon>
        <taxon>Ancylostoma</taxon>
    </lineage>
</organism>
<protein>
    <submittedName>
        <fullName evidence="1">Uncharacterized protein</fullName>
    </submittedName>
</protein>
<dbReference type="AlphaFoldDB" id="A0A016STZ8"/>
<sequence length="71" mass="7618">MNGAHSIHYTVHYCMRYTHTKSIALTGVADTATLASVSTAVSPQVGCYSLCSTYHCDLQAAGYTARDSTQE</sequence>
<accession>A0A016STZ8</accession>
<name>A0A016STZ8_9BILA</name>
<comment type="caution">
    <text evidence="1">The sequence shown here is derived from an EMBL/GenBank/DDBJ whole genome shotgun (WGS) entry which is preliminary data.</text>
</comment>
<reference evidence="2" key="1">
    <citation type="journal article" date="2015" name="Nat. Genet.">
        <title>The genome and transcriptome of the zoonotic hookworm Ancylostoma ceylanicum identify infection-specific gene families.</title>
        <authorList>
            <person name="Schwarz E.M."/>
            <person name="Hu Y."/>
            <person name="Antoshechkin I."/>
            <person name="Miller M.M."/>
            <person name="Sternberg P.W."/>
            <person name="Aroian R.V."/>
        </authorList>
    </citation>
    <scope>NUCLEOTIDE SEQUENCE</scope>
    <source>
        <strain evidence="2">HY135</strain>
    </source>
</reference>
<proteinExistence type="predicted"/>
<gene>
    <name evidence="1" type="primary">Acey_s0178.g649</name>
    <name evidence="1" type="ORF">Y032_0178g649</name>
</gene>
<dbReference type="EMBL" id="JARK01001514">
    <property type="protein sequence ID" value="EYB93814.1"/>
    <property type="molecule type" value="Genomic_DNA"/>
</dbReference>
<dbReference type="OrthoDB" id="2339771at2759"/>
<keyword evidence="2" id="KW-1185">Reference proteome</keyword>
<evidence type="ECO:0000313" key="1">
    <source>
        <dbReference type="EMBL" id="EYB93814.1"/>
    </source>
</evidence>
<dbReference type="Proteomes" id="UP000024635">
    <property type="component" value="Unassembled WGS sequence"/>
</dbReference>
<evidence type="ECO:0000313" key="2">
    <source>
        <dbReference type="Proteomes" id="UP000024635"/>
    </source>
</evidence>